<evidence type="ECO:0000313" key="3">
    <source>
        <dbReference type="Proteomes" id="UP001159363"/>
    </source>
</evidence>
<reference evidence="2 3" key="1">
    <citation type="submission" date="2023-02" db="EMBL/GenBank/DDBJ databases">
        <title>LHISI_Scaffold_Assembly.</title>
        <authorList>
            <person name="Stuart O.P."/>
            <person name="Cleave R."/>
            <person name="Magrath M.J.L."/>
            <person name="Mikheyev A.S."/>
        </authorList>
    </citation>
    <scope>NUCLEOTIDE SEQUENCE [LARGE SCALE GENOMIC DNA]</scope>
    <source>
        <strain evidence="2">Daus_M_001</strain>
        <tissue evidence="2">Leg muscle</tissue>
    </source>
</reference>
<evidence type="ECO:0000313" key="2">
    <source>
        <dbReference type="EMBL" id="KAJ8871926.1"/>
    </source>
</evidence>
<gene>
    <name evidence="2" type="ORF">PR048_028266</name>
</gene>
<comment type="caution">
    <text evidence="2">The sequence shown here is derived from an EMBL/GenBank/DDBJ whole genome shotgun (WGS) entry which is preliminary data.</text>
</comment>
<keyword evidence="3" id="KW-1185">Reference proteome</keyword>
<evidence type="ECO:0008006" key="4">
    <source>
        <dbReference type="Google" id="ProtNLM"/>
    </source>
</evidence>
<dbReference type="EMBL" id="JARBHB010000012">
    <property type="protein sequence ID" value="KAJ8871926.1"/>
    <property type="molecule type" value="Genomic_DNA"/>
</dbReference>
<keyword evidence="1" id="KW-0732">Signal</keyword>
<evidence type="ECO:0000256" key="1">
    <source>
        <dbReference type="SAM" id="SignalP"/>
    </source>
</evidence>
<sequence>MLLNLLVTVCTIHTTFMYGRTEIYVIQLCGAIREFCRERFGRVASLTHLANAPTVLANSPVALFEDAHLHNRKTMRYH</sequence>
<dbReference type="Proteomes" id="UP001159363">
    <property type="component" value="Chromosome 11"/>
</dbReference>
<feature type="chain" id="PRO_5046145502" description="Secreted protein" evidence="1">
    <location>
        <begin position="18"/>
        <end position="78"/>
    </location>
</feature>
<name>A0ABQ9GIP4_9NEOP</name>
<accession>A0ABQ9GIP4</accession>
<proteinExistence type="predicted"/>
<feature type="signal peptide" evidence="1">
    <location>
        <begin position="1"/>
        <end position="17"/>
    </location>
</feature>
<organism evidence="2 3">
    <name type="scientific">Dryococelus australis</name>
    <dbReference type="NCBI Taxonomy" id="614101"/>
    <lineage>
        <taxon>Eukaryota</taxon>
        <taxon>Metazoa</taxon>
        <taxon>Ecdysozoa</taxon>
        <taxon>Arthropoda</taxon>
        <taxon>Hexapoda</taxon>
        <taxon>Insecta</taxon>
        <taxon>Pterygota</taxon>
        <taxon>Neoptera</taxon>
        <taxon>Polyneoptera</taxon>
        <taxon>Phasmatodea</taxon>
        <taxon>Verophasmatodea</taxon>
        <taxon>Anareolatae</taxon>
        <taxon>Phasmatidae</taxon>
        <taxon>Eurycanthinae</taxon>
        <taxon>Dryococelus</taxon>
    </lineage>
</organism>
<protein>
    <recommendedName>
        <fullName evidence="4">Secreted protein</fullName>
    </recommendedName>
</protein>